<reference evidence="8" key="1">
    <citation type="submission" date="2023-01" db="EMBL/GenBank/DDBJ databases">
        <title>The genome sequence of Kordiimonadaceae bacterium 6D33.</title>
        <authorList>
            <person name="Liu Y."/>
        </authorList>
    </citation>
    <scope>NUCLEOTIDE SEQUENCE</scope>
    <source>
        <strain evidence="8">6D33</strain>
    </source>
</reference>
<sequence length="225" mass="23881">MNLPLATMPATLAAEGLSAVRGGRRVFEGVSFTLAPGGFLLLAGRNGSGKSTLIRAIAGLLPPVGGHLSWGEARLAPGDLAAQGLLIYQGHQFGLKPVETLAAACRHWAAIMGHDVPDDLLVAAAKRFGMVNLLDEPIRCFSSGQRHRAALMRFCLAPRPLWLMDEPTVGLDTDNRAALEALIADHRARGGMVIAASHDPIAAEGDRLDMDAHAPRRVSYAEGWV</sequence>
<dbReference type="GO" id="GO:0016887">
    <property type="term" value="F:ATP hydrolysis activity"/>
    <property type="evidence" value="ECO:0007669"/>
    <property type="project" value="InterPro"/>
</dbReference>
<dbReference type="GO" id="GO:0017004">
    <property type="term" value="P:cytochrome complex assembly"/>
    <property type="evidence" value="ECO:0007669"/>
    <property type="project" value="UniProtKB-KW"/>
</dbReference>
<gene>
    <name evidence="8" type="primary">ccmA</name>
    <name evidence="8" type="ORF">PH603_01665</name>
</gene>
<keyword evidence="1" id="KW-0813">Transport</keyword>
<dbReference type="EMBL" id="CP116805">
    <property type="protein sequence ID" value="WCL54465.1"/>
    <property type="molecule type" value="Genomic_DNA"/>
</dbReference>
<proteinExistence type="predicted"/>
<evidence type="ECO:0000313" key="9">
    <source>
        <dbReference type="Proteomes" id="UP001217500"/>
    </source>
</evidence>
<dbReference type="Gene3D" id="3.40.50.300">
    <property type="entry name" value="P-loop containing nucleotide triphosphate hydrolases"/>
    <property type="match status" value="1"/>
</dbReference>
<dbReference type="InterPro" id="IPR005895">
    <property type="entry name" value="ABC_transptr_haem_export_CcmA"/>
</dbReference>
<dbReference type="AlphaFoldDB" id="A0AAF0BME9"/>
<evidence type="ECO:0000259" key="7">
    <source>
        <dbReference type="PROSITE" id="PS50893"/>
    </source>
</evidence>
<keyword evidence="2" id="KW-0547">Nucleotide-binding</keyword>
<dbReference type="SUPFAM" id="SSF52540">
    <property type="entry name" value="P-loop containing nucleoside triphosphate hydrolases"/>
    <property type="match status" value="1"/>
</dbReference>
<dbReference type="PROSITE" id="PS50893">
    <property type="entry name" value="ABC_TRANSPORTER_2"/>
    <property type="match status" value="1"/>
</dbReference>
<feature type="domain" description="ABC transporter" evidence="7">
    <location>
        <begin position="12"/>
        <end position="223"/>
    </location>
</feature>
<keyword evidence="3" id="KW-0201">Cytochrome c-type biogenesis</keyword>
<dbReference type="KEGG" id="gso:PH603_01665"/>
<evidence type="ECO:0000256" key="6">
    <source>
        <dbReference type="ARBA" id="ARBA00023136"/>
    </source>
</evidence>
<keyword evidence="4 8" id="KW-0067">ATP-binding</keyword>
<organism evidence="8 9">
    <name type="scientific">Gimibacter soli</name>
    <dbReference type="NCBI Taxonomy" id="3024400"/>
    <lineage>
        <taxon>Bacteria</taxon>
        <taxon>Pseudomonadati</taxon>
        <taxon>Pseudomonadota</taxon>
        <taxon>Alphaproteobacteria</taxon>
        <taxon>Kordiimonadales</taxon>
        <taxon>Temperatibacteraceae</taxon>
        <taxon>Gimibacter</taxon>
    </lineage>
</organism>
<dbReference type="InterPro" id="IPR027417">
    <property type="entry name" value="P-loop_NTPase"/>
</dbReference>
<dbReference type="Proteomes" id="UP001217500">
    <property type="component" value="Chromosome"/>
</dbReference>
<dbReference type="InterPro" id="IPR003439">
    <property type="entry name" value="ABC_transporter-like_ATP-bd"/>
</dbReference>
<dbReference type="GO" id="GO:0005524">
    <property type="term" value="F:ATP binding"/>
    <property type="evidence" value="ECO:0007669"/>
    <property type="project" value="UniProtKB-KW"/>
</dbReference>
<evidence type="ECO:0000313" key="8">
    <source>
        <dbReference type="EMBL" id="WCL54465.1"/>
    </source>
</evidence>
<dbReference type="PANTHER" id="PTHR43499">
    <property type="entry name" value="ABC TRANSPORTER I FAMILY MEMBER 1"/>
    <property type="match status" value="1"/>
</dbReference>
<evidence type="ECO:0000256" key="2">
    <source>
        <dbReference type="ARBA" id="ARBA00022741"/>
    </source>
</evidence>
<evidence type="ECO:0000256" key="3">
    <source>
        <dbReference type="ARBA" id="ARBA00022748"/>
    </source>
</evidence>
<keyword evidence="5" id="KW-1278">Translocase</keyword>
<keyword evidence="9" id="KW-1185">Reference proteome</keyword>
<dbReference type="NCBIfam" id="TIGR01189">
    <property type="entry name" value="ccmA"/>
    <property type="match status" value="1"/>
</dbReference>
<dbReference type="PANTHER" id="PTHR43499:SF1">
    <property type="entry name" value="ABC TRANSPORTER I FAMILY MEMBER 1"/>
    <property type="match status" value="1"/>
</dbReference>
<evidence type="ECO:0000256" key="5">
    <source>
        <dbReference type="ARBA" id="ARBA00022967"/>
    </source>
</evidence>
<evidence type="ECO:0000256" key="1">
    <source>
        <dbReference type="ARBA" id="ARBA00022448"/>
    </source>
</evidence>
<dbReference type="SMART" id="SM00382">
    <property type="entry name" value="AAA"/>
    <property type="match status" value="1"/>
</dbReference>
<dbReference type="RefSeq" id="WP_289504184.1">
    <property type="nucleotide sequence ID" value="NZ_CP116805.1"/>
</dbReference>
<accession>A0AAF0BME9</accession>
<name>A0AAF0BME9_9PROT</name>
<dbReference type="GO" id="GO:0022857">
    <property type="term" value="F:transmembrane transporter activity"/>
    <property type="evidence" value="ECO:0007669"/>
    <property type="project" value="InterPro"/>
</dbReference>
<dbReference type="Pfam" id="PF00005">
    <property type="entry name" value="ABC_tran"/>
    <property type="match status" value="1"/>
</dbReference>
<keyword evidence="6" id="KW-0472">Membrane</keyword>
<evidence type="ECO:0000256" key="4">
    <source>
        <dbReference type="ARBA" id="ARBA00022840"/>
    </source>
</evidence>
<dbReference type="InterPro" id="IPR003593">
    <property type="entry name" value="AAA+_ATPase"/>
</dbReference>
<protein>
    <submittedName>
        <fullName evidence="8">Heme ABC exporter ATP-binding protein CcmA</fullName>
    </submittedName>
</protein>